<evidence type="ECO:0000259" key="3">
    <source>
        <dbReference type="Pfam" id="PF22725"/>
    </source>
</evidence>
<dbReference type="SUPFAM" id="SSF51735">
    <property type="entry name" value="NAD(P)-binding Rossmann-fold domains"/>
    <property type="match status" value="1"/>
</dbReference>
<dbReference type="GO" id="GO:0000166">
    <property type="term" value="F:nucleotide binding"/>
    <property type="evidence" value="ECO:0007669"/>
    <property type="project" value="InterPro"/>
</dbReference>
<feature type="domain" description="GFO/IDH/MocA-like oxidoreductase" evidence="3">
    <location>
        <begin position="134"/>
        <end position="248"/>
    </location>
</feature>
<evidence type="ECO:0000259" key="2">
    <source>
        <dbReference type="Pfam" id="PF01408"/>
    </source>
</evidence>
<keyword evidence="5" id="KW-1185">Reference proteome</keyword>
<evidence type="ECO:0000256" key="1">
    <source>
        <dbReference type="SAM" id="MobiDB-lite"/>
    </source>
</evidence>
<protein>
    <submittedName>
        <fullName evidence="4">Dehydrogenase</fullName>
    </submittedName>
</protein>
<dbReference type="Proteomes" id="UP000603865">
    <property type="component" value="Unassembled WGS sequence"/>
</dbReference>
<comment type="caution">
    <text evidence="4">The sequence shown here is derived from an EMBL/GenBank/DDBJ whole genome shotgun (WGS) entry which is preliminary data.</text>
</comment>
<dbReference type="InterPro" id="IPR036291">
    <property type="entry name" value="NAD(P)-bd_dom_sf"/>
</dbReference>
<dbReference type="InterPro" id="IPR051450">
    <property type="entry name" value="Gfo/Idh/MocA_Oxidoreductases"/>
</dbReference>
<dbReference type="RefSeq" id="WP_189089821.1">
    <property type="nucleotide sequence ID" value="NZ_BMQL01000008.1"/>
</dbReference>
<feature type="domain" description="Gfo/Idh/MocA-like oxidoreductase N-terminal" evidence="2">
    <location>
        <begin position="12"/>
        <end position="126"/>
    </location>
</feature>
<dbReference type="Gene3D" id="3.30.360.10">
    <property type="entry name" value="Dihydrodipicolinate Reductase, domain 2"/>
    <property type="match status" value="1"/>
</dbReference>
<dbReference type="SUPFAM" id="SSF55347">
    <property type="entry name" value="Glyceraldehyde-3-phosphate dehydrogenase-like, C-terminal domain"/>
    <property type="match status" value="1"/>
</dbReference>
<dbReference type="InterPro" id="IPR055170">
    <property type="entry name" value="GFO_IDH_MocA-like_dom"/>
</dbReference>
<sequence>MSGPAGNGEEVLRVGLIGVGVMGRAHARAWSALPGAFAGVYTPDDSARQFARQHGVRGYDTLDELFANADIIDICTPTPSHLALTLAAARAGCHVCCEKPAALTVADALAMERGCQEAGVRLFVAHVLRFFPQYRAARELVVSGELGMPRVIRLNRVSAPPAAGSWLLDEAQSGGAPLDLMLHDLDYARWLAGNVSEVYAVQSRRAGQVMVQATLKHTGGAITLIEAGWAAPAGVFFTSLDIAGTAGATEWTSSAPPPLRFHGAPPQASPQEGAALPELEGDPYADELYHAYYALQHGTPFLVTPADAAAAVALGLAVRASLDTGRPVVPQHTGQEAV</sequence>
<dbReference type="PANTHER" id="PTHR43377:SF1">
    <property type="entry name" value="BILIVERDIN REDUCTASE A"/>
    <property type="match status" value="1"/>
</dbReference>
<reference evidence="4" key="2">
    <citation type="submission" date="2020-09" db="EMBL/GenBank/DDBJ databases">
        <authorList>
            <person name="Sun Q."/>
            <person name="Ohkuma M."/>
        </authorList>
    </citation>
    <scope>NUCLEOTIDE SEQUENCE</scope>
    <source>
        <strain evidence="4">JCM 31311</strain>
    </source>
</reference>
<dbReference type="Pfam" id="PF22725">
    <property type="entry name" value="GFO_IDH_MocA_C3"/>
    <property type="match status" value="1"/>
</dbReference>
<evidence type="ECO:0000313" key="5">
    <source>
        <dbReference type="Proteomes" id="UP000603865"/>
    </source>
</evidence>
<dbReference type="InterPro" id="IPR000683">
    <property type="entry name" value="Gfo/Idh/MocA-like_OxRdtase_N"/>
</dbReference>
<organism evidence="4 5">
    <name type="scientific">Deinococcus ruber</name>
    <dbReference type="NCBI Taxonomy" id="1848197"/>
    <lineage>
        <taxon>Bacteria</taxon>
        <taxon>Thermotogati</taxon>
        <taxon>Deinococcota</taxon>
        <taxon>Deinococci</taxon>
        <taxon>Deinococcales</taxon>
        <taxon>Deinococcaceae</taxon>
        <taxon>Deinococcus</taxon>
    </lineage>
</organism>
<reference evidence="4" key="1">
    <citation type="journal article" date="2014" name="Int. J. Syst. Evol. Microbiol.">
        <title>Complete genome sequence of Corynebacterium casei LMG S-19264T (=DSM 44701T), isolated from a smear-ripened cheese.</title>
        <authorList>
            <consortium name="US DOE Joint Genome Institute (JGI-PGF)"/>
            <person name="Walter F."/>
            <person name="Albersmeier A."/>
            <person name="Kalinowski J."/>
            <person name="Ruckert C."/>
        </authorList>
    </citation>
    <scope>NUCLEOTIDE SEQUENCE</scope>
    <source>
        <strain evidence="4">JCM 31311</strain>
    </source>
</reference>
<accession>A0A918C693</accession>
<evidence type="ECO:0000313" key="4">
    <source>
        <dbReference type="EMBL" id="GGR06883.1"/>
    </source>
</evidence>
<dbReference type="Pfam" id="PF01408">
    <property type="entry name" value="GFO_IDH_MocA"/>
    <property type="match status" value="1"/>
</dbReference>
<dbReference type="PANTHER" id="PTHR43377">
    <property type="entry name" value="BILIVERDIN REDUCTASE A"/>
    <property type="match status" value="1"/>
</dbReference>
<proteinExistence type="predicted"/>
<name>A0A918C693_9DEIO</name>
<feature type="region of interest" description="Disordered" evidence="1">
    <location>
        <begin position="249"/>
        <end position="278"/>
    </location>
</feature>
<dbReference type="AlphaFoldDB" id="A0A918C693"/>
<dbReference type="EMBL" id="BMQL01000008">
    <property type="protein sequence ID" value="GGR06883.1"/>
    <property type="molecule type" value="Genomic_DNA"/>
</dbReference>
<gene>
    <name evidence="4" type="ORF">GCM10008957_19610</name>
</gene>
<dbReference type="Gene3D" id="3.40.50.720">
    <property type="entry name" value="NAD(P)-binding Rossmann-like Domain"/>
    <property type="match status" value="1"/>
</dbReference>